<dbReference type="EMBL" id="KK107488">
    <property type="protein sequence ID" value="EZA50006.1"/>
    <property type="molecule type" value="Genomic_DNA"/>
</dbReference>
<evidence type="ECO:0000313" key="1">
    <source>
        <dbReference type="EMBL" id="EZA50006.1"/>
    </source>
</evidence>
<dbReference type="AlphaFoldDB" id="A0A026W342"/>
<proteinExistence type="predicted"/>
<protein>
    <submittedName>
        <fullName evidence="1">Uncharacterized protein</fullName>
    </submittedName>
</protein>
<evidence type="ECO:0000313" key="2">
    <source>
        <dbReference type="Proteomes" id="UP000053097"/>
    </source>
</evidence>
<gene>
    <name evidence="1" type="ORF">X777_11495</name>
</gene>
<dbReference type="Proteomes" id="UP000053097">
    <property type="component" value="Unassembled WGS sequence"/>
</dbReference>
<organism evidence="1 2">
    <name type="scientific">Ooceraea biroi</name>
    <name type="common">Clonal raider ant</name>
    <name type="synonym">Cerapachys biroi</name>
    <dbReference type="NCBI Taxonomy" id="2015173"/>
    <lineage>
        <taxon>Eukaryota</taxon>
        <taxon>Metazoa</taxon>
        <taxon>Ecdysozoa</taxon>
        <taxon>Arthropoda</taxon>
        <taxon>Hexapoda</taxon>
        <taxon>Insecta</taxon>
        <taxon>Pterygota</taxon>
        <taxon>Neoptera</taxon>
        <taxon>Endopterygota</taxon>
        <taxon>Hymenoptera</taxon>
        <taxon>Apocrita</taxon>
        <taxon>Aculeata</taxon>
        <taxon>Formicoidea</taxon>
        <taxon>Formicidae</taxon>
        <taxon>Dorylinae</taxon>
        <taxon>Ooceraea</taxon>
    </lineage>
</organism>
<accession>A0A026W342</accession>
<sequence length="104" mass="12161">MEYINDLTSEIPTRDCPMGKPVVFLANVRCSESERRAREEKIHDTIEKDLQWLCSKYRALTLHTPQATVHSSLVADAWFAWHSMQRSIMWLRQIAQLSTTISKR</sequence>
<name>A0A026W342_OOCBI</name>
<keyword evidence="2" id="KW-1185">Reference proteome</keyword>
<reference evidence="1 2" key="1">
    <citation type="journal article" date="2014" name="Curr. Biol.">
        <title>The genome of the clonal raider ant Cerapachys biroi.</title>
        <authorList>
            <person name="Oxley P.R."/>
            <person name="Ji L."/>
            <person name="Fetter-Pruneda I."/>
            <person name="McKenzie S.K."/>
            <person name="Li C."/>
            <person name="Hu H."/>
            <person name="Zhang G."/>
            <person name="Kronauer D.J."/>
        </authorList>
    </citation>
    <scope>NUCLEOTIDE SEQUENCE [LARGE SCALE GENOMIC DNA]</scope>
</reference>